<dbReference type="Pfam" id="PF14392">
    <property type="entry name" value="zf-CCHC_4"/>
    <property type="match status" value="1"/>
</dbReference>
<dbReference type="RefSeq" id="XP_018453996.1">
    <property type="nucleotide sequence ID" value="XM_018598494.1"/>
</dbReference>
<dbReference type="GeneID" id="108825165"/>
<dbReference type="Pfam" id="PF14111">
    <property type="entry name" value="DUF4283"/>
    <property type="match status" value="1"/>
</dbReference>
<dbReference type="PANTHER" id="PTHR31286:SF178">
    <property type="entry name" value="DUF4283 DOMAIN-CONTAINING PROTEIN"/>
    <property type="match status" value="1"/>
</dbReference>
<dbReference type="KEGG" id="rsz:130500197"/>
<feature type="domain" description="DUF4283" evidence="2">
    <location>
        <begin position="32"/>
        <end position="110"/>
    </location>
</feature>
<dbReference type="PANTHER" id="PTHR31286">
    <property type="entry name" value="GLYCINE-RICH CELL WALL STRUCTURAL PROTEIN 1.8-LIKE"/>
    <property type="match status" value="1"/>
</dbReference>
<evidence type="ECO:0000313" key="4">
    <source>
        <dbReference type="Proteomes" id="UP000504610"/>
    </source>
</evidence>
<keyword evidence="4" id="KW-1185">Reference proteome</keyword>
<feature type="domain" description="Zinc knuckle CX2CX4HX4C" evidence="3">
    <location>
        <begin position="171"/>
        <end position="218"/>
    </location>
</feature>
<dbReference type="InterPro" id="IPR025836">
    <property type="entry name" value="Zn_knuckle_CX2CX4HX4C"/>
</dbReference>
<dbReference type="AlphaFoldDB" id="A0A6J0L2Z7"/>
<name>A0A6J0L2Z7_RAPSA</name>
<dbReference type="InterPro" id="IPR040256">
    <property type="entry name" value="At4g02000-like"/>
</dbReference>
<feature type="region of interest" description="Disordered" evidence="1">
    <location>
        <begin position="418"/>
        <end position="440"/>
    </location>
</feature>
<dbReference type="KEGG" id="rsz:108825165"/>
<proteinExistence type="predicted"/>
<reference evidence="5 6" key="2">
    <citation type="submission" date="2025-04" db="UniProtKB">
        <authorList>
            <consortium name="RefSeq"/>
        </authorList>
    </citation>
    <scope>IDENTIFICATION</scope>
    <source>
        <tissue evidence="5 6">Leaf</tissue>
    </source>
</reference>
<evidence type="ECO:0000313" key="6">
    <source>
        <dbReference type="RefSeq" id="XP_056850933.1"/>
    </source>
</evidence>
<evidence type="ECO:0000256" key="1">
    <source>
        <dbReference type="SAM" id="MobiDB-lite"/>
    </source>
</evidence>
<dbReference type="OrthoDB" id="1063503at2759"/>
<evidence type="ECO:0000259" key="3">
    <source>
        <dbReference type="Pfam" id="PF14392"/>
    </source>
</evidence>
<dbReference type="InterPro" id="IPR025558">
    <property type="entry name" value="DUF4283"/>
</dbReference>
<dbReference type="Proteomes" id="UP000504610">
    <property type="component" value="Chromosome 9"/>
</dbReference>
<evidence type="ECO:0000313" key="5">
    <source>
        <dbReference type="RefSeq" id="XP_018453996.1"/>
    </source>
</evidence>
<dbReference type="RefSeq" id="XP_056850933.1">
    <property type="nucleotide sequence ID" value="XM_056994953.1"/>
</dbReference>
<organism evidence="4 5">
    <name type="scientific">Raphanus sativus</name>
    <name type="common">Radish</name>
    <name type="synonym">Raphanus raphanistrum var. sativus</name>
    <dbReference type="NCBI Taxonomy" id="3726"/>
    <lineage>
        <taxon>Eukaryota</taxon>
        <taxon>Viridiplantae</taxon>
        <taxon>Streptophyta</taxon>
        <taxon>Embryophyta</taxon>
        <taxon>Tracheophyta</taxon>
        <taxon>Spermatophyta</taxon>
        <taxon>Magnoliopsida</taxon>
        <taxon>eudicotyledons</taxon>
        <taxon>Gunneridae</taxon>
        <taxon>Pentapetalae</taxon>
        <taxon>rosids</taxon>
        <taxon>malvids</taxon>
        <taxon>Brassicales</taxon>
        <taxon>Brassicaceae</taxon>
        <taxon>Brassiceae</taxon>
        <taxon>Raphanus</taxon>
    </lineage>
</organism>
<reference evidence="4" key="1">
    <citation type="journal article" date="2019" name="Database">
        <title>The radish genome database (RadishGD): an integrated information resource for radish genomics.</title>
        <authorList>
            <person name="Yu H.J."/>
            <person name="Baek S."/>
            <person name="Lee Y.J."/>
            <person name="Cho A."/>
            <person name="Mun J.H."/>
        </authorList>
    </citation>
    <scope>NUCLEOTIDE SEQUENCE [LARGE SCALE GENOMIC DNA]</scope>
    <source>
        <strain evidence="4">cv. WK10039</strain>
    </source>
</reference>
<accession>A0A6J0L2Z7</accession>
<sequence length="440" mass="49710">MDGGLEEVMQAMSLEEDLPVILTDDEDYSAAVRNEKSLIGRLLNPECQNMARMLRTMPRIWRIYDRVRGIALSNESFQFIFDLETDLNTVLNQGFWTSEDWGMVMDRWVEFPPQDYLQKAYVWIRLSQLPVNYLTLKTIRAVSNPIGHVKDIEFDPTKPHLQEYVRVRVILDLQQPVRDTKVMQLPGGRSTVVKVEYERVRKKCFHCFRLSHEKQRCPILKAQKHNGGSATDKGKSVALAPVIHRQHHPDLVEAIMPLLAPTAPPGFPPKSLVAPEVFEEMQYYMNCTDPEERRLREAKMVKALRDLSTNPGAQSSYLCLEDHPIISGVQNKNVGRVFDFRSAQTEETEQSQQMMPTEELRGAEAIAPKDGLSLTGRRLEKLSLAMTAHIEPQLKPQTVAEGSGDNLRINAGVAFTMGRDDQSVSGGSGKNRASKRPGAS</sequence>
<protein>
    <submittedName>
        <fullName evidence="5">Uncharacterized protein LOC108825165</fullName>
    </submittedName>
    <submittedName>
        <fullName evidence="6">Uncharacterized protein LOC130500197</fullName>
    </submittedName>
</protein>
<evidence type="ECO:0000259" key="2">
    <source>
        <dbReference type="Pfam" id="PF14111"/>
    </source>
</evidence>
<gene>
    <name evidence="5" type="primary">LOC108825165</name>
    <name evidence="6" type="synonym">LOC130500197</name>
</gene>